<dbReference type="Pfam" id="PF14821">
    <property type="entry name" value="Thr_synth_N"/>
    <property type="match status" value="1"/>
</dbReference>
<evidence type="ECO:0000256" key="2">
    <source>
        <dbReference type="ARBA" id="ARBA00005517"/>
    </source>
</evidence>
<evidence type="ECO:0000256" key="1">
    <source>
        <dbReference type="ARBA" id="ARBA00001933"/>
    </source>
</evidence>
<keyword evidence="3" id="KW-0663">Pyridoxal phosphate</keyword>
<dbReference type="FunFam" id="3.40.50.1100:FF:000024">
    <property type="entry name" value="Probable threonine synthase"/>
    <property type="match status" value="1"/>
</dbReference>
<dbReference type="Gene3D" id="3.40.50.1100">
    <property type="match status" value="2"/>
</dbReference>
<organism evidence="9 10">
    <name type="scientific">Aspergillus cristatus</name>
    <name type="common">Chinese Fuzhuan brick tea-fermentation fungus</name>
    <name type="synonym">Eurotium cristatum</name>
    <dbReference type="NCBI Taxonomy" id="573508"/>
    <lineage>
        <taxon>Eukaryota</taxon>
        <taxon>Fungi</taxon>
        <taxon>Dikarya</taxon>
        <taxon>Ascomycota</taxon>
        <taxon>Pezizomycotina</taxon>
        <taxon>Eurotiomycetes</taxon>
        <taxon>Eurotiomycetidae</taxon>
        <taxon>Eurotiales</taxon>
        <taxon>Aspergillaceae</taxon>
        <taxon>Aspergillus</taxon>
        <taxon>Aspergillus subgen. Aspergillus</taxon>
    </lineage>
</organism>
<dbReference type="EMBL" id="JXNT01000019">
    <property type="protein sequence ID" value="ODM14995.1"/>
    <property type="molecule type" value="Genomic_DNA"/>
</dbReference>
<evidence type="ECO:0000256" key="6">
    <source>
        <dbReference type="PIRSR" id="PIRSR600246-3"/>
    </source>
</evidence>
<evidence type="ECO:0000256" key="3">
    <source>
        <dbReference type="ARBA" id="ARBA00022898"/>
    </source>
</evidence>
<feature type="compositionally biased region" description="Basic and acidic residues" evidence="7">
    <location>
        <begin position="332"/>
        <end position="342"/>
    </location>
</feature>
<dbReference type="PANTHER" id="PTHR42690:SF1">
    <property type="entry name" value="THREONINE SYNTHASE-LIKE 2"/>
    <property type="match status" value="1"/>
</dbReference>
<feature type="active site" description="Nucleophile" evidence="5">
    <location>
        <position position="211"/>
    </location>
</feature>
<dbReference type="InterPro" id="IPR004450">
    <property type="entry name" value="Thr_synthase-like"/>
</dbReference>
<dbReference type="InterPro" id="IPR029055">
    <property type="entry name" value="Ntn_hydrolases_N"/>
</dbReference>
<sequence>MANKSPSPTFKPALILHGGAGDIHRSKLPPDLYEKYHASLLSYLRSTKHLLHDGATALDAATHAVSLMEDDELFNCGRGSVFTSAGTIEMEASVMVTSVRRDDEDKQENIKRGAGVMGLRNVRHPIRLARESLLRTGYDADGKPNGDGGSMHMQLVAPYVEKRAREWGLEIMPDEWFWTEKRWEEHRRGLEGKGEGEGEEDQELISMSQGTVGCVCLDQWGNLAVATSTGGLTNKWPGRIGDTPTMGSGFWAEAWDVNYPSSSPEDEEEDAPDEQEALISPTSPSSPTWGFKNIRSLFSECTPSFINKRNSAYTSIPAANPDSQQTPDDDEKGYSDQVESHARTTRRAVALSGTGNGDSFLRIAAARTASAMARFSPPASSTTLAQAVTAIAGPGGELQSSTGKRWGTTREGEGGIIGIEAEAEVDAESQGHRLRHGKVVFDFNCGGMWRAWVEEDEYAGGDYDLSFETVVLKGLAADGGLFLPHEVPIVNDWESWKDLSYPELAFQIMSLFISSSEIPPEDLKSIINRSYSTQTISLRWSIYRITYIFLSFSMAQATPSRIFLGNLFEYFLTRKNRGKQGKDRHHLTVVGATSGDTGSAAIYGLRGKKDVSVVILHPKGRISPIQEAQMTTCTDRNVHNLAVKGTFDDCQDIVKALFGDSDINQTLKLGAVNSINFARILAQIVFYFYSYFSLARKSPSFNVGDKVRFATPTGNFGNILGGFFATKMGLPVDKLVVATNERYPASFLGNQSL</sequence>
<comment type="similarity">
    <text evidence="2">Belongs to the threonine synthase family.</text>
</comment>
<proteinExistence type="inferred from homology"/>
<feature type="region of interest" description="Disordered" evidence="7">
    <location>
        <begin position="256"/>
        <end position="286"/>
    </location>
</feature>
<feature type="compositionally biased region" description="Acidic residues" evidence="7">
    <location>
        <begin position="264"/>
        <end position="276"/>
    </location>
</feature>
<dbReference type="VEuPathDB" id="FungiDB:SI65_09490"/>
<name>A0A1E3B240_ASPCR</name>
<evidence type="ECO:0000256" key="4">
    <source>
        <dbReference type="ARBA" id="ARBA00023239"/>
    </source>
</evidence>
<feature type="region of interest" description="Disordered" evidence="7">
    <location>
        <begin position="313"/>
        <end position="347"/>
    </location>
</feature>
<dbReference type="Proteomes" id="UP000094569">
    <property type="component" value="Unassembled WGS sequence"/>
</dbReference>
<evidence type="ECO:0000313" key="10">
    <source>
        <dbReference type="Proteomes" id="UP000094569"/>
    </source>
</evidence>
<dbReference type="Pfam" id="PF01112">
    <property type="entry name" value="Asparaginase_2"/>
    <property type="match status" value="1"/>
</dbReference>
<dbReference type="CDD" id="cd04701">
    <property type="entry name" value="Asparaginase_2"/>
    <property type="match status" value="1"/>
</dbReference>
<comment type="caution">
    <text evidence="9">The sequence shown here is derived from an EMBL/GenBank/DDBJ whole genome shotgun (WGS) entry which is preliminary data.</text>
</comment>
<dbReference type="InterPro" id="IPR000246">
    <property type="entry name" value="Peptidase_T2"/>
</dbReference>
<dbReference type="Gene3D" id="3.90.1380.10">
    <property type="entry name" value="Threonine synthase, N-terminal domain"/>
    <property type="match status" value="1"/>
</dbReference>
<evidence type="ECO:0000259" key="8">
    <source>
        <dbReference type="Pfam" id="PF14821"/>
    </source>
</evidence>
<accession>A0A1E3B240</accession>
<dbReference type="PANTHER" id="PTHR42690">
    <property type="entry name" value="THREONINE SYNTHASE FAMILY MEMBER"/>
    <property type="match status" value="1"/>
</dbReference>
<feature type="domain" description="Threonine synthase N-terminal" evidence="8">
    <location>
        <begin position="462"/>
        <end position="531"/>
    </location>
</feature>
<dbReference type="AlphaFoldDB" id="A0A1E3B240"/>
<protein>
    <recommendedName>
        <fullName evidence="8">Threonine synthase N-terminal domain-containing protein</fullName>
    </recommendedName>
</protein>
<dbReference type="GO" id="GO:0016787">
    <property type="term" value="F:hydrolase activity"/>
    <property type="evidence" value="ECO:0007669"/>
    <property type="project" value="InterPro"/>
</dbReference>
<dbReference type="STRING" id="573508.A0A1E3B240"/>
<keyword evidence="10" id="KW-1185">Reference proteome</keyword>
<dbReference type="InterPro" id="IPR037158">
    <property type="entry name" value="Thr_synth_N_sf"/>
</dbReference>
<dbReference type="Gene3D" id="3.60.20.30">
    <property type="entry name" value="(Glycosyl)asparaginase"/>
    <property type="match status" value="1"/>
</dbReference>
<evidence type="ECO:0000256" key="7">
    <source>
        <dbReference type="SAM" id="MobiDB-lite"/>
    </source>
</evidence>
<dbReference type="GO" id="GO:0004795">
    <property type="term" value="F:threonine synthase activity"/>
    <property type="evidence" value="ECO:0007669"/>
    <property type="project" value="TreeGrafter"/>
</dbReference>
<comment type="cofactor">
    <cofactor evidence="1">
        <name>pyridoxal 5'-phosphate</name>
        <dbReference type="ChEBI" id="CHEBI:597326"/>
    </cofactor>
</comment>
<evidence type="ECO:0000313" key="9">
    <source>
        <dbReference type="EMBL" id="ODM14995.1"/>
    </source>
</evidence>
<dbReference type="GO" id="GO:0009088">
    <property type="term" value="P:threonine biosynthetic process"/>
    <property type="evidence" value="ECO:0007669"/>
    <property type="project" value="TreeGrafter"/>
</dbReference>
<dbReference type="InterPro" id="IPR029144">
    <property type="entry name" value="Thr_synth_N"/>
</dbReference>
<evidence type="ECO:0000256" key="5">
    <source>
        <dbReference type="PIRSR" id="PIRSR600246-1"/>
    </source>
</evidence>
<dbReference type="SUPFAM" id="SSF53686">
    <property type="entry name" value="Tryptophan synthase beta subunit-like PLP-dependent enzymes"/>
    <property type="match status" value="1"/>
</dbReference>
<dbReference type="NCBIfam" id="TIGR00260">
    <property type="entry name" value="thrC"/>
    <property type="match status" value="1"/>
</dbReference>
<feature type="site" description="Cleavage; by autolysis" evidence="6">
    <location>
        <begin position="210"/>
        <end position="211"/>
    </location>
</feature>
<dbReference type="OrthoDB" id="2262349at2759"/>
<dbReference type="InterPro" id="IPR051166">
    <property type="entry name" value="Threonine_Synthase"/>
</dbReference>
<gene>
    <name evidence="9" type="ORF">SI65_09490</name>
</gene>
<dbReference type="SUPFAM" id="SSF56235">
    <property type="entry name" value="N-terminal nucleophile aminohydrolases (Ntn hydrolases)"/>
    <property type="match status" value="1"/>
</dbReference>
<dbReference type="InterPro" id="IPR036052">
    <property type="entry name" value="TrpB-like_PALP_sf"/>
</dbReference>
<reference evidence="9 10" key="1">
    <citation type="journal article" date="2016" name="BMC Genomics">
        <title>Comparative genomic and transcriptomic analyses of the Fuzhuan brick tea-fermentation fungus Aspergillus cristatus.</title>
        <authorList>
            <person name="Ge Y."/>
            <person name="Wang Y."/>
            <person name="Liu Y."/>
            <person name="Tan Y."/>
            <person name="Ren X."/>
            <person name="Zhang X."/>
            <person name="Hyde K.D."/>
            <person name="Liu Y."/>
            <person name="Liu Z."/>
        </authorList>
    </citation>
    <scope>NUCLEOTIDE SEQUENCE [LARGE SCALE GENOMIC DNA]</scope>
    <source>
        <strain evidence="9 10">GZAAS20.1005</strain>
    </source>
</reference>
<keyword evidence="4" id="KW-0456">Lyase</keyword>